<protein>
    <submittedName>
        <fullName evidence="1">Uncharacterized protein</fullName>
    </submittedName>
</protein>
<dbReference type="EMBL" id="GBRH01269814">
    <property type="protein sequence ID" value="JAD28081.1"/>
    <property type="molecule type" value="Transcribed_RNA"/>
</dbReference>
<name>A0A0A8YPB5_ARUDO</name>
<accession>A0A0A8YPB5</accession>
<dbReference type="AlphaFoldDB" id="A0A0A8YPB5"/>
<sequence>MCQDPNCFLGKRSRKILFPLESNCGPSSGYPPLLFLSVVMGLSDILLC</sequence>
<reference evidence="1" key="2">
    <citation type="journal article" date="2015" name="Data Brief">
        <title>Shoot transcriptome of the giant reed, Arundo donax.</title>
        <authorList>
            <person name="Barrero R.A."/>
            <person name="Guerrero F.D."/>
            <person name="Moolhuijzen P."/>
            <person name="Goolsby J.A."/>
            <person name="Tidwell J."/>
            <person name="Bellgard S.E."/>
            <person name="Bellgard M.I."/>
        </authorList>
    </citation>
    <scope>NUCLEOTIDE SEQUENCE</scope>
    <source>
        <tissue evidence="1">Shoot tissue taken approximately 20 cm above the soil surface</tissue>
    </source>
</reference>
<proteinExistence type="predicted"/>
<evidence type="ECO:0000313" key="1">
    <source>
        <dbReference type="EMBL" id="JAD28081.1"/>
    </source>
</evidence>
<reference evidence="1" key="1">
    <citation type="submission" date="2014-09" db="EMBL/GenBank/DDBJ databases">
        <authorList>
            <person name="Magalhaes I.L.F."/>
            <person name="Oliveira U."/>
            <person name="Santos F.R."/>
            <person name="Vidigal T.H.D.A."/>
            <person name="Brescovit A.D."/>
            <person name="Santos A.J."/>
        </authorList>
    </citation>
    <scope>NUCLEOTIDE SEQUENCE</scope>
    <source>
        <tissue evidence="1">Shoot tissue taken approximately 20 cm above the soil surface</tissue>
    </source>
</reference>
<organism evidence="1">
    <name type="scientific">Arundo donax</name>
    <name type="common">Giant reed</name>
    <name type="synonym">Donax arundinaceus</name>
    <dbReference type="NCBI Taxonomy" id="35708"/>
    <lineage>
        <taxon>Eukaryota</taxon>
        <taxon>Viridiplantae</taxon>
        <taxon>Streptophyta</taxon>
        <taxon>Embryophyta</taxon>
        <taxon>Tracheophyta</taxon>
        <taxon>Spermatophyta</taxon>
        <taxon>Magnoliopsida</taxon>
        <taxon>Liliopsida</taxon>
        <taxon>Poales</taxon>
        <taxon>Poaceae</taxon>
        <taxon>PACMAD clade</taxon>
        <taxon>Arundinoideae</taxon>
        <taxon>Arundineae</taxon>
        <taxon>Arundo</taxon>
    </lineage>
</organism>